<feature type="binding site" evidence="5">
    <location>
        <position position="167"/>
    </location>
    <ligand>
        <name>a divalent metal cation</name>
        <dbReference type="ChEBI" id="CHEBI:60240"/>
        <label>1</label>
    </ligand>
</feature>
<evidence type="ECO:0000256" key="7">
    <source>
        <dbReference type="SAM" id="MobiDB-lite"/>
    </source>
</evidence>
<comment type="caution">
    <text evidence="9">The sequence shown here is derived from an EMBL/GenBank/DDBJ whole genome shotgun (WGS) entry which is preliminary data.</text>
</comment>
<name>A0A6A1VS08_9ROSI</name>
<evidence type="ECO:0000256" key="4">
    <source>
        <dbReference type="ARBA" id="ARBA00022801"/>
    </source>
</evidence>
<dbReference type="GO" id="GO:0006508">
    <property type="term" value="P:proteolysis"/>
    <property type="evidence" value="ECO:0007669"/>
    <property type="project" value="UniProtKB-KW"/>
</dbReference>
<keyword evidence="4 5" id="KW-0378">Hydrolase</keyword>
<feature type="domain" description="CTLH" evidence="8">
    <location>
        <begin position="298"/>
        <end position="354"/>
    </location>
</feature>
<gene>
    <name evidence="9" type="ORF">CJ030_MR5G003292</name>
</gene>
<organism evidence="9 10">
    <name type="scientific">Morella rubra</name>
    <name type="common">Chinese bayberry</name>
    <dbReference type="NCBI Taxonomy" id="262757"/>
    <lineage>
        <taxon>Eukaryota</taxon>
        <taxon>Viridiplantae</taxon>
        <taxon>Streptophyta</taxon>
        <taxon>Embryophyta</taxon>
        <taxon>Tracheophyta</taxon>
        <taxon>Spermatophyta</taxon>
        <taxon>Magnoliopsida</taxon>
        <taxon>eudicotyledons</taxon>
        <taxon>Gunneridae</taxon>
        <taxon>Pentapetalae</taxon>
        <taxon>rosids</taxon>
        <taxon>fabids</taxon>
        <taxon>Fagales</taxon>
        <taxon>Myricaceae</taxon>
        <taxon>Morella</taxon>
    </lineage>
</organism>
<feature type="binding site" evidence="5">
    <location>
        <position position="178"/>
    </location>
    <ligand>
        <name>a divalent metal cation</name>
        <dbReference type="ChEBI" id="CHEBI:60240"/>
        <label>1</label>
    </ligand>
</feature>
<dbReference type="PROSITE" id="PS50897">
    <property type="entry name" value="CTLH"/>
    <property type="match status" value="2"/>
</dbReference>
<dbReference type="AlphaFoldDB" id="A0A6A1VS08"/>
<dbReference type="Pfam" id="PF00557">
    <property type="entry name" value="Peptidase_M24"/>
    <property type="match status" value="1"/>
</dbReference>
<comment type="catalytic activity">
    <reaction evidence="5 6">
        <text>Release of N-terminal amino acids, preferentially methionine, from peptides and arylamides.</text>
        <dbReference type="EC" id="3.4.11.18"/>
    </reaction>
</comment>
<dbReference type="OrthoDB" id="2415936at2759"/>
<dbReference type="InterPro" id="IPR036005">
    <property type="entry name" value="Creatinase/aminopeptidase-like"/>
</dbReference>
<dbReference type="HAMAP" id="MF_01974">
    <property type="entry name" value="MetAP_1"/>
    <property type="match status" value="1"/>
</dbReference>
<evidence type="ECO:0000259" key="8">
    <source>
        <dbReference type="PROSITE" id="PS50897"/>
    </source>
</evidence>
<feature type="domain" description="CTLH" evidence="8">
    <location>
        <begin position="724"/>
        <end position="781"/>
    </location>
</feature>
<comment type="cofactor">
    <cofactor evidence="5">
        <name>Co(2+)</name>
        <dbReference type="ChEBI" id="CHEBI:48828"/>
    </cofactor>
    <cofactor evidence="5">
        <name>Zn(2+)</name>
        <dbReference type="ChEBI" id="CHEBI:29105"/>
    </cofactor>
    <cofactor evidence="5">
        <name>Mn(2+)</name>
        <dbReference type="ChEBI" id="CHEBI:29035"/>
    </cofactor>
    <cofactor evidence="5">
        <name>Fe(2+)</name>
        <dbReference type="ChEBI" id="CHEBI:29033"/>
    </cofactor>
    <text evidence="5">Binds 2 divalent metal cations per subunit. Has a high-affinity and a low affinity metal-binding site. The true nature of the physiological cofactor is under debate. The enzyme is active with cobalt, zinc, manganese or divalent iron ions. Most likely, methionine aminopeptidases function as mononuclear Fe(2+)-metalloproteases under physiological conditions, and the catalytically relevant metal-binding site has been assigned to the histidine-containing high-affinity site.</text>
</comment>
<dbReference type="InterPro" id="IPR024964">
    <property type="entry name" value="CTLH/CRA"/>
</dbReference>
<feature type="binding site" evidence="5">
    <location>
        <position position="273"/>
    </location>
    <ligand>
        <name>a divalent metal cation</name>
        <dbReference type="ChEBI" id="CHEBI:60240"/>
        <label>2</label>
        <note>catalytic</note>
    </ligand>
</feature>
<dbReference type="PANTHER" id="PTHR43330:SF8">
    <property type="entry name" value="METHIONINE AMINOPEPTIDASE 1D, MITOCHONDRIAL"/>
    <property type="match status" value="1"/>
</dbReference>
<evidence type="ECO:0000313" key="9">
    <source>
        <dbReference type="EMBL" id="KAB1214727.1"/>
    </source>
</evidence>
<dbReference type="GO" id="GO:0004239">
    <property type="term" value="F:initiator methionyl aminopeptidase activity"/>
    <property type="evidence" value="ECO:0007669"/>
    <property type="project" value="UniProtKB-UniRule"/>
</dbReference>
<dbReference type="GO" id="GO:0070006">
    <property type="term" value="F:metalloaminopeptidase activity"/>
    <property type="evidence" value="ECO:0007669"/>
    <property type="project" value="UniProtKB-UniRule"/>
</dbReference>
<evidence type="ECO:0000313" key="10">
    <source>
        <dbReference type="Proteomes" id="UP000516437"/>
    </source>
</evidence>
<keyword evidence="1 5" id="KW-0031">Aminopeptidase</keyword>
<accession>A0A6A1VS08</accession>
<dbReference type="GO" id="GO:0009507">
    <property type="term" value="C:chloroplast"/>
    <property type="evidence" value="ECO:0007669"/>
    <property type="project" value="TreeGrafter"/>
</dbReference>
<dbReference type="PANTHER" id="PTHR43330">
    <property type="entry name" value="METHIONINE AMINOPEPTIDASE"/>
    <property type="match status" value="1"/>
</dbReference>
<evidence type="ECO:0000256" key="5">
    <source>
        <dbReference type="HAMAP-Rule" id="MF_03174"/>
    </source>
</evidence>
<feature type="binding site" evidence="5">
    <location>
        <position position="248"/>
    </location>
    <ligand>
        <name>substrate</name>
    </ligand>
</feature>
<dbReference type="PRINTS" id="PR00599">
    <property type="entry name" value="MAPEPTIDASE"/>
</dbReference>
<keyword evidence="10" id="KW-1185">Reference proteome</keyword>
<reference evidence="9 10" key="1">
    <citation type="journal article" date="2019" name="Plant Biotechnol. J.">
        <title>The red bayberry genome and genetic basis of sex determination.</title>
        <authorList>
            <person name="Jia H.M."/>
            <person name="Jia H.J."/>
            <person name="Cai Q.L."/>
            <person name="Wang Y."/>
            <person name="Zhao H.B."/>
            <person name="Yang W.F."/>
            <person name="Wang G.Y."/>
            <person name="Li Y.H."/>
            <person name="Zhan D.L."/>
            <person name="Shen Y.T."/>
            <person name="Niu Q.F."/>
            <person name="Chang L."/>
            <person name="Qiu J."/>
            <person name="Zhao L."/>
            <person name="Xie H.B."/>
            <person name="Fu W.Y."/>
            <person name="Jin J."/>
            <person name="Li X.W."/>
            <person name="Jiao Y."/>
            <person name="Zhou C.C."/>
            <person name="Tu T."/>
            <person name="Chai C.Y."/>
            <person name="Gao J.L."/>
            <person name="Fan L.J."/>
            <person name="van de Weg E."/>
            <person name="Wang J.Y."/>
            <person name="Gao Z.S."/>
        </authorList>
    </citation>
    <scope>NUCLEOTIDE SEQUENCE [LARGE SCALE GENOMIC DNA]</scope>
    <source>
        <tissue evidence="9">Leaves</tissue>
    </source>
</reference>
<dbReference type="SUPFAM" id="SSF55920">
    <property type="entry name" value="Creatinase/aminopeptidase"/>
    <property type="match status" value="1"/>
</dbReference>
<feature type="binding site" evidence="5">
    <location>
        <position position="132"/>
    </location>
    <ligand>
        <name>substrate</name>
    </ligand>
</feature>
<keyword evidence="2 5" id="KW-0645">Protease</keyword>
<dbReference type="Pfam" id="PF10607">
    <property type="entry name" value="CTLH"/>
    <property type="match status" value="1"/>
</dbReference>
<keyword evidence="3 5" id="KW-0479">Metal-binding</keyword>
<dbReference type="EC" id="3.4.11.18" evidence="6"/>
<evidence type="ECO:0000256" key="2">
    <source>
        <dbReference type="ARBA" id="ARBA00022670"/>
    </source>
</evidence>
<dbReference type="PROSITE" id="PS00680">
    <property type="entry name" value="MAP_1"/>
    <property type="match status" value="1"/>
</dbReference>
<feature type="binding site" evidence="5">
    <location>
        <position position="178"/>
    </location>
    <ligand>
        <name>a divalent metal cation</name>
        <dbReference type="ChEBI" id="CHEBI:60240"/>
        <label>2</label>
        <note>catalytic</note>
    </ligand>
</feature>
<feature type="region of interest" description="Disordered" evidence="7">
    <location>
        <begin position="1"/>
        <end position="44"/>
    </location>
</feature>
<evidence type="ECO:0000256" key="3">
    <source>
        <dbReference type="ARBA" id="ARBA00022723"/>
    </source>
</evidence>
<sequence length="883" mass="97902">MFDRLPVDVGRNLDDLPNSKRKSLKPGKISPHRPVPGHILRPPYVNSKQPPGIASGPEVHDEKGIECMRASGRLAAQVLEYAGTLVKPGITTDEIDQAVHQMIVDNGAYPSPLGYGGFPKSVCTSVNECICHGIPDSRALEVLSLQVLKLLDPVFLNVQDGDIINIDVTVYLNGYHGDTSATFFCGDVDDKAKQLVQVTKECLYKAISICAPGVDLKKIGKTIQDHADKYRYGVVRQFVGHGVGRVFHADPVILHFRNNDGGRMMLNQTFTIEPMLTLGSSNPVMWDDNWTIVTEDGSLLIIWKIRRSLEAGDIEVAMDLLHSHAPFILDDRRLLFLLQKQKFIELLRKGTVEGRDSAIACLRTALAPCALDAYPEAYEEFKHVLLAFIYDKDDETSPVANEVWSERRRFDIAGLMSSVLRAHLHAYDPVFSLTLRYLIRLSSSFAYIKDIAFVKELYHPFQTLLRDCFLGSEIPPATPQESLYEVPPFDEVDVQALAHAVELTRQGAVDSLKFSKGDLLLAFQNELCRMRLDVSMLDELVCEYCVYRGIVDSSVAPTSEIQTASQCKVNLPGPGFSSSRSGSLEVDFCANKYSDAETSVDNTHMGGSPENNADVSSMQGMDVELRYACEPTSNHGDCSTSGLYQPENPKALQRYRTHGTGERTKRKRWKGRHDHQGLVYGVPSDECSRQEISMTTLVPSTCISKEQEGSGKHSILDLKSREGKYEIVLEMKELTSRGMAAEVVEEVNAMDPNFFVLNSILLFQLKQVEFLKLVSSGDYSSALRVACSHLGPLAASDPTLLKPLKETLLALLRPNDDALGKGLPLHALSTSLQVAISSRLGIEEPQLMKIMKATLHSHNEWLNIAKKCVKTQGFEKIPFGVMC</sequence>
<comment type="caution">
    <text evidence="5">Lacks conserved residue(s) required for the propagation of feature annotation.</text>
</comment>
<dbReference type="GO" id="GO:0046872">
    <property type="term" value="F:metal ion binding"/>
    <property type="evidence" value="ECO:0007669"/>
    <property type="project" value="UniProtKB-UniRule"/>
</dbReference>
<dbReference type="Gene3D" id="3.90.230.10">
    <property type="entry name" value="Creatinase/methionine aminopeptidase superfamily"/>
    <property type="match status" value="1"/>
</dbReference>
<dbReference type="Proteomes" id="UP000516437">
    <property type="component" value="Chromosome 5"/>
</dbReference>
<dbReference type="CDD" id="cd01086">
    <property type="entry name" value="MetAP1"/>
    <property type="match status" value="1"/>
</dbReference>
<comment type="similarity">
    <text evidence="5">Belongs to the peptidase M24A family. Methionine aminopeptidase type 1 subfamily.</text>
</comment>
<evidence type="ECO:0000256" key="6">
    <source>
        <dbReference type="RuleBase" id="RU003653"/>
    </source>
</evidence>
<feature type="compositionally biased region" description="Basic and acidic residues" evidence="7">
    <location>
        <begin position="1"/>
        <end position="18"/>
    </location>
</feature>
<feature type="binding site" evidence="5">
    <location>
        <position position="241"/>
    </location>
    <ligand>
        <name>a divalent metal cation</name>
        <dbReference type="ChEBI" id="CHEBI:60240"/>
        <label>2</label>
        <note>catalytic</note>
    </ligand>
</feature>
<dbReference type="InterPro" id="IPR001714">
    <property type="entry name" value="Pept_M24_MAP"/>
</dbReference>
<dbReference type="InterPro" id="IPR002467">
    <property type="entry name" value="Pept_M24A_MAP1"/>
</dbReference>
<dbReference type="InterPro" id="IPR000994">
    <property type="entry name" value="Pept_M24"/>
</dbReference>
<protein>
    <recommendedName>
        <fullName evidence="6">Methionine aminopeptidase</fullName>
        <ecNumber evidence="6">3.4.11.18</ecNumber>
    </recommendedName>
</protein>
<dbReference type="NCBIfam" id="TIGR00500">
    <property type="entry name" value="met_pdase_I"/>
    <property type="match status" value="1"/>
</dbReference>
<dbReference type="SMART" id="SM00668">
    <property type="entry name" value="CTLH"/>
    <property type="match status" value="2"/>
</dbReference>
<dbReference type="InterPro" id="IPR006595">
    <property type="entry name" value="CTLH_C"/>
</dbReference>
<comment type="function">
    <text evidence="6">Cotranslationally removes the N-terminal methionine from nascent proteins. The N-terminal methionine is often cleaved when the second residue in the primary sequence is small and uncharged (Met-Ala-, Cys, Gly, Pro, Ser, Thr, or Val).</text>
</comment>
<evidence type="ECO:0000256" key="1">
    <source>
        <dbReference type="ARBA" id="ARBA00022438"/>
    </source>
</evidence>
<dbReference type="EMBL" id="RXIC02000023">
    <property type="protein sequence ID" value="KAB1214727.1"/>
    <property type="molecule type" value="Genomic_DNA"/>
</dbReference>
<proteinExistence type="inferred from homology"/>